<dbReference type="PANTHER" id="PTHR42280">
    <property type="entry name" value="CITG FAMILY PROTEIN"/>
    <property type="match status" value="1"/>
</dbReference>
<name>A0A1V6N0U8_METAZ</name>
<reference evidence="1 2" key="1">
    <citation type="submission" date="2014-12" db="EMBL/GenBank/DDBJ databases">
        <title>Genome sequence of Methanobrevibacter arboriphilicus DH1, DSM1125.</title>
        <authorList>
            <person name="Poehlein A."/>
            <person name="Thauer R.K."/>
            <person name="Seedorf H."/>
            <person name="Daniel R."/>
        </authorList>
    </citation>
    <scope>NUCLEOTIDE SEQUENCE [LARGE SCALE GENOMIC DNA]</scope>
    <source>
        <strain evidence="1 2">DH1</strain>
    </source>
</reference>
<organism evidence="1 2">
    <name type="scientific">Methanobrevibacter arboriphilus JCM 13429 = DSM 1125</name>
    <dbReference type="NCBI Taxonomy" id="1300164"/>
    <lineage>
        <taxon>Archaea</taxon>
        <taxon>Methanobacteriati</taxon>
        <taxon>Methanobacteriota</taxon>
        <taxon>Methanomada group</taxon>
        <taxon>Methanobacteria</taxon>
        <taxon>Methanobacteriales</taxon>
        <taxon>Methanobacteriaceae</taxon>
        <taxon>Methanobrevibacter</taxon>
    </lineage>
</organism>
<keyword evidence="1" id="KW-0808">Transferase</keyword>
<protein>
    <submittedName>
        <fullName evidence="1">Triphosphoribosyl-dephospho-CoA synthetase</fullName>
        <ecNumber evidence="1">2.4.2.52</ecNumber>
    </submittedName>
</protein>
<keyword evidence="1" id="KW-0328">Glycosyltransferase</keyword>
<evidence type="ECO:0000313" key="1">
    <source>
        <dbReference type="EMBL" id="OQD58264.1"/>
    </source>
</evidence>
<dbReference type="InterPro" id="IPR002736">
    <property type="entry name" value="CitG"/>
</dbReference>
<dbReference type="AlphaFoldDB" id="A0A1V6N0U8"/>
<dbReference type="GO" id="GO:0016757">
    <property type="term" value="F:glycosyltransferase activity"/>
    <property type="evidence" value="ECO:0007669"/>
    <property type="project" value="UniProtKB-KW"/>
</dbReference>
<proteinExistence type="predicted"/>
<dbReference type="EMBL" id="JXMW01000022">
    <property type="protein sequence ID" value="OQD58264.1"/>
    <property type="molecule type" value="Genomic_DNA"/>
</dbReference>
<comment type="caution">
    <text evidence="1">The sequence shown here is derived from an EMBL/GenBank/DDBJ whole genome shotgun (WGS) entry which is preliminary data.</text>
</comment>
<dbReference type="Proteomes" id="UP000191661">
    <property type="component" value="Unassembled WGS sequence"/>
</dbReference>
<sequence>MDNSINNINPELIAKIAQISSVLEVSGYPKPGNVHRTRDFHDMVFEDFIISGIVIGDTIREAASFGSEINNFISFKEANIGKYILKAVKETDKWISNNTNLGIIMLLTPIAISAAISNNIDELRENIHNIIVNSTVIDTVALYEAIGIADAGGMGDTDEYSVTSEDATKELIENNLNIFDVLTISSSWDSLAKELTNKMPVTFDIGYPTFLKLNKEYSTNLATITTFLTILSEVPDTLISRKYGGEKALEVSSLAKEVLDSLDIDEDLNTFNKKIKDFDDYLFENKLNPGTTADLTASSIMVSLLSDYY</sequence>
<evidence type="ECO:0000313" key="2">
    <source>
        <dbReference type="Proteomes" id="UP000191661"/>
    </source>
</evidence>
<keyword evidence="2" id="KW-1185">Reference proteome</keyword>
<dbReference type="PANTHER" id="PTHR42280:SF1">
    <property type="entry name" value="CITG FAMILY PROTEIN"/>
    <property type="match status" value="1"/>
</dbReference>
<accession>A0A1V6N0U8</accession>
<dbReference type="GO" id="GO:0005524">
    <property type="term" value="F:ATP binding"/>
    <property type="evidence" value="ECO:0007669"/>
    <property type="project" value="InterPro"/>
</dbReference>
<dbReference type="EC" id="2.4.2.52" evidence="1"/>
<dbReference type="Pfam" id="PF01874">
    <property type="entry name" value="CitG"/>
    <property type="match status" value="1"/>
</dbReference>
<dbReference type="GO" id="GO:0046917">
    <property type="term" value="F:triphosphoribosyl-dephospho-CoA synthase activity"/>
    <property type="evidence" value="ECO:0007669"/>
    <property type="project" value="UniProtKB-EC"/>
</dbReference>
<gene>
    <name evidence="1" type="primary">citG</name>
    <name evidence="1" type="ORF">MBBAR_22c00110</name>
</gene>
<dbReference type="Gene3D" id="1.10.4200.10">
    <property type="entry name" value="Triphosphoribosyl-dephospho-CoA protein"/>
    <property type="match status" value="1"/>
</dbReference>